<dbReference type="GO" id="GO:0004650">
    <property type="term" value="F:polygalacturonase activity"/>
    <property type="evidence" value="ECO:0007669"/>
    <property type="project" value="InterPro"/>
</dbReference>
<comment type="caution">
    <text evidence="2">The sequence shown here is derived from an EMBL/GenBank/DDBJ whole genome shotgun (WGS) entry which is preliminary data.</text>
</comment>
<dbReference type="EMBL" id="MU003844">
    <property type="protein sequence ID" value="KAF2717423.1"/>
    <property type="molecule type" value="Genomic_DNA"/>
</dbReference>
<protein>
    <submittedName>
        <fullName evidence="2">Glycoside hydrolase family 55 protein</fullName>
    </submittedName>
</protein>
<evidence type="ECO:0000313" key="2">
    <source>
        <dbReference type="EMBL" id="KAF2717423.1"/>
    </source>
</evidence>
<dbReference type="Gene3D" id="2.160.20.10">
    <property type="entry name" value="Single-stranded right-handed beta-helix, Pectin lyase-like"/>
    <property type="match status" value="2"/>
</dbReference>
<gene>
    <name evidence="2" type="ORF">K431DRAFT_276945</name>
</gene>
<name>A0A9P4PYQ9_9PEZI</name>
<sequence>MELNRLHLLDITHRLNMTVLSPIHLAIGLLAIGNILSTTVRADLTDSSFGSVQDAALLQHGSADSLIRPQFEALFGEDEAPPHTFDHQKRYGSGGPYWMSQIKRHNKVAYGVGNSSYLIWRNVKDWGAKGDGVTDDTYAINNATADGMRCGLGCDSSTTVPAIVYFPPGTYMVSAPLILWYYTQFIGNANDLPVIKALPNFYGIGLLDSDVYLPYGFSWYTNQNNFWRQVRNFVLDLTDVPPTRVCHGIHWQVAQATSLQNIVFRMAPSTTGDGSQQMGIFMDNGSGGFLEDLVFFNGAVGFFSGNQQFTCRNLTFNGCATAIYQNWDWVFLYKNIKINNCDIGMDLTSGGEVPAFGSIVLQDSVMSNVNHGIITSFSNTSVPPSAGSLYLDNVEFVNTPRAIESDNGTLIVPGNSLVQSFAQGKVYSAYEHTEELHNLTCYVPTADNARIQRLVSPPPKPSSLLDENGYWRERSRPQYEGVPVESFVSILDYGCIGDGLTDDTQCVQSFLDSIETDQVAYIDHGAYLIRQTLEIPTNIRIQGEIWPLIMIDGSSELWQDADNPVPAVRVGQPGDVGEVQIVEILFETRGPTPGAILMEWNLKGATPGETGMWDTHWRIGGSNGTELQSSNCSKAPKTQHGAKSECVCAFLLLHITQHASDLMMVNNWGWVSDHELDLTDHNQIDIYNGRGLLVESRGPVWIYGGSFEHSMLYNYNVANARDIYMGVIQSETAYMQDNPNAMVPFAPREDWHDPMFSECFQAICYKTYGLRFYNSSYIYIYGAGLYSFFNNYDQGCLLTETCQEFMVSLEMSEAIYAFALNTKAATNMVDIEKVAVVPQEPNDSTFCQGVIIFEYP</sequence>
<dbReference type="InterPro" id="IPR039279">
    <property type="entry name" value="QRT3-like"/>
</dbReference>
<dbReference type="Pfam" id="PF12708">
    <property type="entry name" value="Pect-lyase_RHGA_epim"/>
    <property type="match status" value="2"/>
</dbReference>
<dbReference type="AlphaFoldDB" id="A0A9P4PYQ9"/>
<proteinExistence type="predicted"/>
<reference evidence="2" key="1">
    <citation type="journal article" date="2020" name="Stud. Mycol.">
        <title>101 Dothideomycetes genomes: a test case for predicting lifestyles and emergence of pathogens.</title>
        <authorList>
            <person name="Haridas S."/>
            <person name="Albert R."/>
            <person name="Binder M."/>
            <person name="Bloem J."/>
            <person name="Labutti K."/>
            <person name="Salamov A."/>
            <person name="Andreopoulos B."/>
            <person name="Baker S."/>
            <person name="Barry K."/>
            <person name="Bills G."/>
            <person name="Bluhm B."/>
            <person name="Cannon C."/>
            <person name="Castanera R."/>
            <person name="Culley D."/>
            <person name="Daum C."/>
            <person name="Ezra D."/>
            <person name="Gonzalez J."/>
            <person name="Henrissat B."/>
            <person name="Kuo A."/>
            <person name="Liang C."/>
            <person name="Lipzen A."/>
            <person name="Lutzoni F."/>
            <person name="Magnuson J."/>
            <person name="Mondo S."/>
            <person name="Nolan M."/>
            <person name="Ohm R."/>
            <person name="Pangilinan J."/>
            <person name="Park H.-J."/>
            <person name="Ramirez L."/>
            <person name="Alfaro M."/>
            <person name="Sun H."/>
            <person name="Tritt A."/>
            <person name="Yoshinaga Y."/>
            <person name="Zwiers L.-H."/>
            <person name="Turgeon B."/>
            <person name="Goodwin S."/>
            <person name="Spatafora J."/>
            <person name="Crous P."/>
            <person name="Grigoriev I."/>
        </authorList>
    </citation>
    <scope>NUCLEOTIDE SEQUENCE</scope>
    <source>
        <strain evidence="2">CBS 116435</strain>
    </source>
</reference>
<dbReference type="SUPFAM" id="SSF51126">
    <property type="entry name" value="Pectin lyase-like"/>
    <property type="match status" value="2"/>
</dbReference>
<organism evidence="2 3">
    <name type="scientific">Polychaeton citri CBS 116435</name>
    <dbReference type="NCBI Taxonomy" id="1314669"/>
    <lineage>
        <taxon>Eukaryota</taxon>
        <taxon>Fungi</taxon>
        <taxon>Dikarya</taxon>
        <taxon>Ascomycota</taxon>
        <taxon>Pezizomycotina</taxon>
        <taxon>Dothideomycetes</taxon>
        <taxon>Dothideomycetidae</taxon>
        <taxon>Capnodiales</taxon>
        <taxon>Capnodiaceae</taxon>
        <taxon>Polychaeton</taxon>
    </lineage>
</organism>
<dbReference type="PANTHER" id="PTHR33928:SF2">
    <property type="entry name" value="PECTATE LYASE SUPERFAMILY PROTEIN DOMAIN-CONTAINING PROTEIN-RELATED"/>
    <property type="match status" value="1"/>
</dbReference>
<keyword evidence="3" id="KW-1185">Reference proteome</keyword>
<dbReference type="Proteomes" id="UP000799441">
    <property type="component" value="Unassembled WGS sequence"/>
</dbReference>
<dbReference type="InterPro" id="IPR024535">
    <property type="entry name" value="RHGA/B-epi-like_pectate_lyase"/>
</dbReference>
<dbReference type="OrthoDB" id="1046782at2759"/>
<dbReference type="InterPro" id="IPR011050">
    <property type="entry name" value="Pectin_lyase_fold/virulence"/>
</dbReference>
<feature type="domain" description="Rhamnogalacturonase A/B/Epimerase-like pectate lyase" evidence="1">
    <location>
        <begin position="487"/>
        <end position="544"/>
    </location>
</feature>
<dbReference type="PANTHER" id="PTHR33928">
    <property type="entry name" value="POLYGALACTURONASE QRT3"/>
    <property type="match status" value="1"/>
</dbReference>
<evidence type="ECO:0000259" key="1">
    <source>
        <dbReference type="Pfam" id="PF12708"/>
    </source>
</evidence>
<keyword evidence="2" id="KW-0378">Hydrolase</keyword>
<dbReference type="CDD" id="cd23668">
    <property type="entry name" value="GH55_beta13glucanase-like"/>
    <property type="match status" value="1"/>
</dbReference>
<dbReference type="InterPro" id="IPR012334">
    <property type="entry name" value="Pectin_lyas_fold"/>
</dbReference>
<feature type="domain" description="Rhamnogalacturonase A/B/Epimerase-like pectate lyase" evidence="1">
    <location>
        <begin position="120"/>
        <end position="346"/>
    </location>
</feature>
<evidence type="ECO:0000313" key="3">
    <source>
        <dbReference type="Proteomes" id="UP000799441"/>
    </source>
</evidence>
<accession>A0A9P4PYQ9</accession>